<keyword evidence="13" id="KW-0472">Membrane</keyword>
<gene>
    <name evidence="19" type="ORF">DFR64_0590</name>
</gene>
<dbReference type="Proteomes" id="UP000256388">
    <property type="component" value="Unassembled WGS sequence"/>
</dbReference>
<dbReference type="InterPro" id="IPR001041">
    <property type="entry name" value="2Fe-2S_ferredoxin-type"/>
</dbReference>
<dbReference type="GO" id="GO:0016491">
    <property type="term" value="F:oxidoreductase activity"/>
    <property type="evidence" value="ECO:0007669"/>
    <property type="project" value="InterPro"/>
</dbReference>
<comment type="caution">
    <text evidence="19">The sequence shown here is derived from an EMBL/GenBank/DDBJ whole genome shotgun (WGS) entry which is preliminary data.</text>
</comment>
<dbReference type="CDD" id="cd00368">
    <property type="entry name" value="Molybdopterin-Binding"/>
    <property type="match status" value="1"/>
</dbReference>
<dbReference type="InterPro" id="IPR017896">
    <property type="entry name" value="4Fe4S_Fe-S-bd"/>
</dbReference>
<dbReference type="CDD" id="cd00207">
    <property type="entry name" value="fer2"/>
    <property type="match status" value="1"/>
</dbReference>
<evidence type="ECO:0000256" key="11">
    <source>
        <dbReference type="ARBA" id="ARBA00023014"/>
    </source>
</evidence>
<dbReference type="InterPro" id="IPR006963">
    <property type="entry name" value="Mopterin_OxRdtase_4Fe-4S_dom"/>
</dbReference>
<keyword evidence="9" id="KW-1278">Translocase</keyword>
<comment type="subcellular location">
    <subcellularLocation>
        <location evidence="2">Membrane</location>
    </subcellularLocation>
</comment>
<dbReference type="InterPro" id="IPR054351">
    <property type="entry name" value="NADH_UbQ_OxRdtase_ferredoxin"/>
</dbReference>
<sequence length="639" mass="68429">MVNLTIDGKNIEVKAGTTVLNAARAAGIEIPTLCDHPQLTPYGGCRLCLVEVEGARTLQPSCTLPVNNEMKVHTDTQKVRDARKFVLSMIFSERNHFCPYCQVSGGDCELQNAAYAEDMTHWPLQPNWKPFPVDASHPFIIMENNRCILCRRCVRACGELVGNYTLGFEERGAESALVADLGLPLGESSCIGCGTCVQICPTGALIDRWSAYQGKETEVDSTKTICQGCSIGCGLDVLTRDNRLVRIEGNWDDPISGGLLCEVGRFDPMDDNRERVLTPMLKKDGSSKAATWDDALAAVKDQLKSAKGKAAAVVSTRLSVEAMDAFKQVCQAAGIEKFFSTEGSLITGPATKAASLLGKPFETKLDALNFADTYLVVGEDITKDHQVLSFFMKRRLPDGAKLIHIGKAESGFKNFADAVLSVPAGKETAFLGDLKGLLSNDSAVEKVAGAYGLDAALLAESVKILKAGEKPAVIMGSRYDFSDEIGAYNAALNIANDLKATFISTKGNINSLAAAQMDLDNTVDLSGVELVVLAAGDEVFTQQFMGKFEKVPTMVVFSSYVSPLTASADVVLPVTNWLEQAGHFLNLDGRLLSAKAALTAPEGIYSNADAFAKLAESMDVKLSSAWESALNAATAVVVD</sequence>
<evidence type="ECO:0000256" key="9">
    <source>
        <dbReference type="ARBA" id="ARBA00022967"/>
    </source>
</evidence>
<evidence type="ECO:0000259" key="16">
    <source>
        <dbReference type="PROSITE" id="PS51379"/>
    </source>
</evidence>
<dbReference type="SUPFAM" id="SSF53706">
    <property type="entry name" value="Formate dehydrogenase/DMSO reductase, domains 1-3"/>
    <property type="match status" value="1"/>
</dbReference>
<dbReference type="SMART" id="SM00926">
    <property type="entry name" value="Molybdop_Fe4S4"/>
    <property type="match status" value="1"/>
</dbReference>
<dbReference type="Pfam" id="PF22117">
    <property type="entry name" value="Fer4_Nqo3"/>
    <property type="match status" value="1"/>
</dbReference>
<organism evidence="19 20">
    <name type="scientific">Pelolinea submarina</name>
    <dbReference type="NCBI Taxonomy" id="913107"/>
    <lineage>
        <taxon>Bacteria</taxon>
        <taxon>Bacillati</taxon>
        <taxon>Chloroflexota</taxon>
        <taxon>Anaerolineae</taxon>
        <taxon>Anaerolineales</taxon>
        <taxon>Anaerolineaceae</taxon>
        <taxon>Pelolinea</taxon>
    </lineage>
</organism>
<protein>
    <submittedName>
        <fullName evidence="19">Formate dehydrogenase major subunit</fullName>
    </submittedName>
</protein>
<dbReference type="PANTHER" id="PTHR43105">
    <property type="entry name" value="RESPIRATORY NITRATE REDUCTASE"/>
    <property type="match status" value="1"/>
</dbReference>
<dbReference type="InterPro" id="IPR006656">
    <property type="entry name" value="Mopterin_OxRdtase"/>
</dbReference>
<keyword evidence="4" id="KW-0004">4Fe-4S</keyword>
<dbReference type="InterPro" id="IPR036010">
    <property type="entry name" value="2Fe-2S_ferredoxin-like_sf"/>
</dbReference>
<dbReference type="InterPro" id="IPR017900">
    <property type="entry name" value="4Fe4S_Fe_S_CS"/>
</dbReference>
<dbReference type="Pfam" id="PF04879">
    <property type="entry name" value="Molybdop_Fe4S4"/>
    <property type="match status" value="1"/>
</dbReference>
<keyword evidence="12" id="KW-0520">NAD</keyword>
<dbReference type="Gene3D" id="2.20.25.90">
    <property type="entry name" value="ADC-like domains"/>
    <property type="match status" value="1"/>
</dbReference>
<evidence type="ECO:0000256" key="13">
    <source>
        <dbReference type="ARBA" id="ARBA00023136"/>
    </source>
</evidence>
<dbReference type="Pfam" id="PF10588">
    <property type="entry name" value="NADH-G_4Fe-4S_3"/>
    <property type="match status" value="1"/>
</dbReference>
<dbReference type="PROSITE" id="PS51669">
    <property type="entry name" value="4FE4S_MOW_BIS_MGD"/>
    <property type="match status" value="1"/>
</dbReference>
<dbReference type="Gene3D" id="3.30.70.20">
    <property type="match status" value="1"/>
</dbReference>
<comment type="similarity">
    <text evidence="3">Belongs to the complex I 75 kDa subunit family.</text>
</comment>
<keyword evidence="20" id="KW-1185">Reference proteome</keyword>
<dbReference type="PROSITE" id="PS51379">
    <property type="entry name" value="4FE4S_FER_2"/>
    <property type="match status" value="2"/>
</dbReference>
<dbReference type="GO" id="GO:0051539">
    <property type="term" value="F:4 iron, 4 sulfur cluster binding"/>
    <property type="evidence" value="ECO:0007669"/>
    <property type="project" value="UniProtKB-KW"/>
</dbReference>
<dbReference type="GO" id="GO:0051537">
    <property type="term" value="F:2 iron, 2 sulfur cluster binding"/>
    <property type="evidence" value="ECO:0007669"/>
    <property type="project" value="UniProtKB-KW"/>
</dbReference>
<dbReference type="SMART" id="SM00929">
    <property type="entry name" value="NADH-G_4Fe-4S_3"/>
    <property type="match status" value="1"/>
</dbReference>
<dbReference type="AlphaFoldDB" id="A0A347ZTQ8"/>
<accession>A0A347ZTQ8</accession>
<evidence type="ECO:0000256" key="10">
    <source>
        <dbReference type="ARBA" id="ARBA00023004"/>
    </source>
</evidence>
<keyword evidence="8" id="KW-0677">Repeat</keyword>
<proteinExistence type="inferred from homology"/>
<dbReference type="SUPFAM" id="SSF54862">
    <property type="entry name" value="4Fe-4S ferredoxins"/>
    <property type="match status" value="1"/>
</dbReference>
<evidence type="ECO:0000313" key="20">
    <source>
        <dbReference type="Proteomes" id="UP000256388"/>
    </source>
</evidence>
<dbReference type="GO" id="GO:0008137">
    <property type="term" value="F:NADH dehydrogenase (ubiquinone) activity"/>
    <property type="evidence" value="ECO:0007669"/>
    <property type="project" value="InterPro"/>
</dbReference>
<comment type="cofactor">
    <cofactor evidence="1">
        <name>[4Fe-4S] cluster</name>
        <dbReference type="ChEBI" id="CHEBI:49883"/>
    </cofactor>
</comment>
<dbReference type="PROSITE" id="PS51085">
    <property type="entry name" value="2FE2S_FER_2"/>
    <property type="match status" value="1"/>
</dbReference>
<reference evidence="19 20" key="1">
    <citation type="submission" date="2018-08" db="EMBL/GenBank/DDBJ databases">
        <title>Genomic Encyclopedia of Type Strains, Phase IV (KMG-IV): sequencing the most valuable type-strain genomes for metagenomic binning, comparative biology and taxonomic classification.</title>
        <authorList>
            <person name="Goeker M."/>
        </authorList>
    </citation>
    <scope>NUCLEOTIDE SEQUENCE [LARGE SCALE GENOMIC DNA]</scope>
    <source>
        <strain evidence="19 20">DSM 23923</strain>
    </source>
</reference>
<feature type="domain" description="4Fe-4S ferredoxin-type" evidence="16">
    <location>
        <begin position="138"/>
        <end position="169"/>
    </location>
</feature>
<feature type="domain" description="2Fe-2S ferredoxin-type" evidence="15">
    <location>
        <begin position="1"/>
        <end position="78"/>
    </location>
</feature>
<dbReference type="PROSITE" id="PS51839">
    <property type="entry name" value="4FE4S_HC3"/>
    <property type="match status" value="1"/>
</dbReference>
<dbReference type="PROSITE" id="PS00198">
    <property type="entry name" value="4FE4S_FER_1"/>
    <property type="match status" value="1"/>
</dbReference>
<dbReference type="Gene3D" id="3.40.50.740">
    <property type="match status" value="2"/>
</dbReference>
<evidence type="ECO:0000256" key="12">
    <source>
        <dbReference type="ARBA" id="ARBA00023027"/>
    </source>
</evidence>
<dbReference type="RefSeq" id="WP_116223894.1">
    <property type="nucleotide sequence ID" value="NZ_AP018437.1"/>
</dbReference>
<evidence type="ECO:0000256" key="14">
    <source>
        <dbReference type="ARBA" id="ARBA00034078"/>
    </source>
</evidence>
<dbReference type="EMBL" id="QUMS01000001">
    <property type="protein sequence ID" value="REG10730.1"/>
    <property type="molecule type" value="Genomic_DNA"/>
</dbReference>
<dbReference type="GO" id="GO:0046872">
    <property type="term" value="F:metal ion binding"/>
    <property type="evidence" value="ECO:0007669"/>
    <property type="project" value="UniProtKB-KW"/>
</dbReference>
<dbReference type="GO" id="GO:0016020">
    <property type="term" value="C:membrane"/>
    <property type="evidence" value="ECO:0007669"/>
    <property type="project" value="UniProtKB-SubCell"/>
</dbReference>
<dbReference type="GO" id="GO:0048038">
    <property type="term" value="F:quinone binding"/>
    <property type="evidence" value="ECO:0007669"/>
    <property type="project" value="UniProtKB-KW"/>
</dbReference>
<dbReference type="Pfam" id="PF13510">
    <property type="entry name" value="Fer2_4"/>
    <property type="match status" value="1"/>
</dbReference>
<dbReference type="InterPro" id="IPR019574">
    <property type="entry name" value="NADH_UbQ_OxRdtase_Gsu_4Fe4S-bd"/>
</dbReference>
<dbReference type="PANTHER" id="PTHR43105:SF10">
    <property type="entry name" value="NADH-QUINONE OXIDOREDUCTASE SUBUNIT G"/>
    <property type="match status" value="1"/>
</dbReference>
<dbReference type="OrthoDB" id="9805142at2"/>
<dbReference type="GO" id="GO:0042773">
    <property type="term" value="P:ATP synthesis coupled electron transport"/>
    <property type="evidence" value="ECO:0007669"/>
    <property type="project" value="InterPro"/>
</dbReference>
<evidence type="ECO:0000256" key="4">
    <source>
        <dbReference type="ARBA" id="ARBA00022485"/>
    </source>
</evidence>
<keyword evidence="7" id="KW-0479">Metal-binding</keyword>
<dbReference type="FunFam" id="3.10.20.740:FF:000004">
    <property type="entry name" value="NADH-quinone oxidoreductase"/>
    <property type="match status" value="1"/>
</dbReference>
<feature type="domain" description="4Fe-4S ferredoxin-type" evidence="16">
    <location>
        <begin position="181"/>
        <end position="210"/>
    </location>
</feature>
<keyword evidence="10" id="KW-0408">Iron</keyword>
<keyword evidence="5" id="KW-0001">2Fe-2S</keyword>
<dbReference type="Gene3D" id="3.10.20.740">
    <property type="match status" value="1"/>
</dbReference>
<keyword evidence="6" id="KW-0874">Quinone</keyword>
<dbReference type="InterPro" id="IPR050123">
    <property type="entry name" value="Prok_molybdopt-oxidoreductase"/>
</dbReference>
<evidence type="ECO:0000256" key="1">
    <source>
        <dbReference type="ARBA" id="ARBA00001966"/>
    </source>
</evidence>
<evidence type="ECO:0000259" key="17">
    <source>
        <dbReference type="PROSITE" id="PS51669"/>
    </source>
</evidence>
<feature type="domain" description="4Fe-4S His(Cys)3-ligated-type" evidence="18">
    <location>
        <begin position="78"/>
        <end position="118"/>
    </location>
</feature>
<evidence type="ECO:0000256" key="6">
    <source>
        <dbReference type="ARBA" id="ARBA00022719"/>
    </source>
</evidence>
<evidence type="ECO:0000256" key="8">
    <source>
        <dbReference type="ARBA" id="ARBA00022737"/>
    </source>
</evidence>
<name>A0A347ZTQ8_9CHLR</name>
<keyword evidence="11" id="KW-0411">Iron-sulfur</keyword>
<dbReference type="InterPro" id="IPR000283">
    <property type="entry name" value="NADH_UbQ_OxRdtase_75kDa_su_CS"/>
</dbReference>
<evidence type="ECO:0000259" key="15">
    <source>
        <dbReference type="PROSITE" id="PS51085"/>
    </source>
</evidence>
<evidence type="ECO:0000256" key="2">
    <source>
        <dbReference type="ARBA" id="ARBA00004370"/>
    </source>
</evidence>
<dbReference type="FunFam" id="3.30.70.20:FF:000035">
    <property type="entry name" value="Iron hydrogenase 1"/>
    <property type="match status" value="1"/>
</dbReference>
<dbReference type="Gene3D" id="3.40.228.10">
    <property type="entry name" value="Dimethylsulfoxide Reductase, domain 2"/>
    <property type="match status" value="1"/>
</dbReference>
<evidence type="ECO:0000256" key="7">
    <source>
        <dbReference type="ARBA" id="ARBA00022723"/>
    </source>
</evidence>
<evidence type="ECO:0000256" key="3">
    <source>
        <dbReference type="ARBA" id="ARBA00005404"/>
    </source>
</evidence>
<evidence type="ECO:0000256" key="5">
    <source>
        <dbReference type="ARBA" id="ARBA00022714"/>
    </source>
</evidence>
<dbReference type="PROSITE" id="PS00641">
    <property type="entry name" value="COMPLEX1_75K_1"/>
    <property type="match status" value="1"/>
</dbReference>
<feature type="domain" description="4Fe-4S Mo/W bis-MGD-type" evidence="17">
    <location>
        <begin position="219"/>
        <end position="275"/>
    </location>
</feature>
<evidence type="ECO:0000259" key="18">
    <source>
        <dbReference type="PROSITE" id="PS51839"/>
    </source>
</evidence>
<evidence type="ECO:0000313" key="19">
    <source>
        <dbReference type="EMBL" id="REG10730.1"/>
    </source>
</evidence>
<dbReference type="Pfam" id="PF00384">
    <property type="entry name" value="Molybdopterin"/>
    <property type="match status" value="1"/>
</dbReference>
<comment type="cofactor">
    <cofactor evidence="14">
        <name>[2Fe-2S] cluster</name>
        <dbReference type="ChEBI" id="CHEBI:190135"/>
    </cofactor>
</comment>
<dbReference type="SUPFAM" id="SSF54292">
    <property type="entry name" value="2Fe-2S ferredoxin-like"/>
    <property type="match status" value="1"/>
</dbReference>